<name>A0AB39UWK3_9GAMM</name>
<gene>
    <name evidence="2" type="ORF">AAIA72_01645</name>
</gene>
<reference evidence="2" key="1">
    <citation type="submission" date="2024-05" db="EMBL/GenBank/DDBJ databases">
        <title>Genome sequencing of novel strain.</title>
        <authorList>
            <person name="Ganbat D."/>
            <person name="Ganbat S."/>
            <person name="Lee S.-J."/>
        </authorList>
    </citation>
    <scope>NUCLEOTIDE SEQUENCE</scope>
    <source>
        <strain evidence="2">SMD15-11</strain>
    </source>
</reference>
<sequence>MWSQLARGGDRGASPGALIGWPRFRVARMAAEEAVPPGVRVTGNRTNHKKDKDKET</sequence>
<accession>A0AB39UWK3</accession>
<organism evidence="2">
    <name type="scientific">Thermohahella caldifontis</name>
    <dbReference type="NCBI Taxonomy" id="3142973"/>
    <lineage>
        <taxon>Bacteria</taxon>
        <taxon>Pseudomonadati</taxon>
        <taxon>Pseudomonadota</taxon>
        <taxon>Gammaproteobacteria</taxon>
        <taxon>Oceanospirillales</taxon>
        <taxon>Hahellaceae</taxon>
        <taxon>Thermohahella</taxon>
    </lineage>
</organism>
<feature type="region of interest" description="Disordered" evidence="1">
    <location>
        <begin position="33"/>
        <end position="56"/>
    </location>
</feature>
<dbReference type="AlphaFoldDB" id="A0AB39UWK3"/>
<protein>
    <submittedName>
        <fullName evidence="2">Uncharacterized protein</fullName>
    </submittedName>
</protein>
<dbReference type="RefSeq" id="WP_369601718.1">
    <property type="nucleotide sequence ID" value="NZ_CP154858.1"/>
</dbReference>
<dbReference type="KEGG" id="tcd:AAIA72_01645"/>
<dbReference type="EMBL" id="CP154858">
    <property type="protein sequence ID" value="XDT72714.1"/>
    <property type="molecule type" value="Genomic_DNA"/>
</dbReference>
<proteinExistence type="predicted"/>
<evidence type="ECO:0000313" key="2">
    <source>
        <dbReference type="EMBL" id="XDT72714.1"/>
    </source>
</evidence>
<evidence type="ECO:0000256" key="1">
    <source>
        <dbReference type="SAM" id="MobiDB-lite"/>
    </source>
</evidence>